<dbReference type="PANTHER" id="PTHR43201:SF5">
    <property type="entry name" value="MEDIUM-CHAIN ACYL-COA LIGASE ACSF2, MITOCHONDRIAL"/>
    <property type="match status" value="1"/>
</dbReference>
<dbReference type="PROSITE" id="PS50075">
    <property type="entry name" value="CARRIER"/>
    <property type="match status" value="1"/>
</dbReference>
<dbReference type="Pfam" id="PF00975">
    <property type="entry name" value="Thioesterase"/>
    <property type="match status" value="1"/>
</dbReference>
<dbReference type="Pfam" id="PF00501">
    <property type="entry name" value="AMP-binding"/>
    <property type="match status" value="1"/>
</dbReference>
<dbReference type="AlphaFoldDB" id="A0A127JR81"/>
<dbReference type="InterPro" id="IPR045851">
    <property type="entry name" value="AMP-bd_C_sf"/>
</dbReference>
<dbReference type="EMBL" id="CP010951">
    <property type="protein sequence ID" value="AMO22457.1"/>
    <property type="molecule type" value="Genomic_DNA"/>
</dbReference>
<dbReference type="InterPro" id="IPR000873">
    <property type="entry name" value="AMP-dep_synth/lig_dom"/>
</dbReference>
<dbReference type="InterPro" id="IPR020845">
    <property type="entry name" value="AMP-binding_CS"/>
</dbReference>
<dbReference type="Proteomes" id="UP000070433">
    <property type="component" value="Chromosome"/>
</dbReference>
<proteinExistence type="inferred from homology"/>
<dbReference type="InterPro" id="IPR020802">
    <property type="entry name" value="TesA-like"/>
</dbReference>
<comment type="similarity">
    <text evidence="1">Belongs to the ATP-dependent AMP-binding enzyme family.</text>
</comment>
<dbReference type="SUPFAM" id="SSF53474">
    <property type="entry name" value="alpha/beta-Hydrolases"/>
    <property type="match status" value="1"/>
</dbReference>
<dbReference type="PROSITE" id="PS00455">
    <property type="entry name" value="AMP_BINDING"/>
    <property type="match status" value="1"/>
</dbReference>
<feature type="domain" description="Carrier" evidence="3">
    <location>
        <begin position="521"/>
        <end position="599"/>
    </location>
</feature>
<dbReference type="Gene3D" id="1.10.1200.10">
    <property type="entry name" value="ACP-like"/>
    <property type="match status" value="1"/>
</dbReference>
<gene>
    <name evidence="4" type="ORF">UC35_05500</name>
</gene>
<dbReference type="Gene3D" id="3.40.50.1820">
    <property type="entry name" value="alpha/beta hydrolase"/>
    <property type="match status" value="1"/>
</dbReference>
<dbReference type="InterPro" id="IPR001031">
    <property type="entry name" value="Thioesterase"/>
</dbReference>
<dbReference type="PANTHER" id="PTHR43201">
    <property type="entry name" value="ACYL-COA SYNTHETASE"/>
    <property type="match status" value="1"/>
</dbReference>
<dbReference type="Pfam" id="PF13193">
    <property type="entry name" value="AMP-binding_C"/>
    <property type="match status" value="1"/>
</dbReference>
<organism evidence="4 5">
    <name type="scientific">Ramlibacter tataouinensis</name>
    <dbReference type="NCBI Taxonomy" id="94132"/>
    <lineage>
        <taxon>Bacteria</taxon>
        <taxon>Pseudomonadati</taxon>
        <taxon>Pseudomonadota</taxon>
        <taxon>Betaproteobacteria</taxon>
        <taxon>Burkholderiales</taxon>
        <taxon>Comamonadaceae</taxon>
        <taxon>Ramlibacter</taxon>
    </lineage>
</organism>
<keyword evidence="5" id="KW-1185">Reference proteome</keyword>
<dbReference type="InterPro" id="IPR025110">
    <property type="entry name" value="AMP-bd_C"/>
</dbReference>
<evidence type="ECO:0000259" key="3">
    <source>
        <dbReference type="PROSITE" id="PS50075"/>
    </source>
</evidence>
<sequence length="867" mass="91836">MTPDGVTVAQGSFEPLLERVSLRGCIDHWARVRGDAPALLDFGQAVSYAQLSDFVSTCAAELARAGLGPGCRVGVMAAPDVAGARVTLAVTCSCVLVPISVAVPPAELVDLGRIYGLDALVVPPDLPAALREAVLAAGLTVLQYRENALEVLVQGAAPRARSPALAGVALLLRSSGTTGRPKVVAVTHGNLVAMAQKLASPAWFGIGPGDRTVAMLPLHYAAGLKNLLLVPAILGASVAFPPPGAVFAAEAWLARLAPTYLCTTPATLRALVERLSPLEQAARAGPALRFIMCGSAYVPGDLRATAHGLWGVPVLEFYGLSEAGVMAANPPRRPKPGTAGLIAKGELFIADASGRELPPGEVGQIVVRGPSVSPGYVVDQGLAGEQGHTGCLPTGDLGWIDEDGYLTISGRAKEVINRGGEKVFPYEVERALLDHPDVREAAVFGVPHPRLGEGVAAAVVAQPGRAPAVADLTAFLLARIARHKIPHGIQLLRELPRGATGKVLRPRLAELHMQVRPTVLAPDSLIELVVLDLWQRLLKTDRIGVDDDFHDKGGDSLLAADMLLEVERLAGVSLEGFSPAVLTVRAVVDAVADGLPPSPALVTPIKQGTGAPLFFCHGDHAARGVYAHQFAALLGDRRPVFLLDCPKDDARSDVEAVAALYLPEVLRCAAGGAPVFLAGYCTAGLVAWQLAHLLRVRGAKVAGVLMVDTPSLNGGRGFRLLANILRRYGEWVPGRAGDFVRNEAMRGFWSLRRYGPRRVAASLARRAAAAFSGVPAPSGRHARYAELELRYYQRMARFVPPRIDVPLTCLVAEKGTHFDTDPSRWREWVRDLRVLRIPGDHSSCVIRHRAEFAAALVQAIVAQGTAH</sequence>
<protein>
    <recommendedName>
        <fullName evidence="3">Carrier domain-containing protein</fullName>
    </recommendedName>
</protein>
<keyword evidence="2" id="KW-0436">Ligase</keyword>
<dbReference type="OrthoDB" id="9803968at2"/>
<dbReference type="Pfam" id="PF00550">
    <property type="entry name" value="PP-binding"/>
    <property type="match status" value="1"/>
</dbReference>
<name>A0A127JR81_9BURK</name>
<dbReference type="InterPro" id="IPR036736">
    <property type="entry name" value="ACP-like_sf"/>
</dbReference>
<evidence type="ECO:0000313" key="5">
    <source>
        <dbReference type="Proteomes" id="UP000070433"/>
    </source>
</evidence>
<dbReference type="InterPro" id="IPR009081">
    <property type="entry name" value="PP-bd_ACP"/>
</dbReference>
<evidence type="ECO:0000256" key="2">
    <source>
        <dbReference type="ARBA" id="ARBA00022598"/>
    </source>
</evidence>
<dbReference type="RefSeq" id="WP_061496969.1">
    <property type="nucleotide sequence ID" value="NZ_CP010951.1"/>
</dbReference>
<dbReference type="InterPro" id="IPR029058">
    <property type="entry name" value="AB_hydrolase_fold"/>
</dbReference>
<evidence type="ECO:0000313" key="4">
    <source>
        <dbReference type="EMBL" id="AMO22457.1"/>
    </source>
</evidence>
<dbReference type="GO" id="GO:0031956">
    <property type="term" value="F:medium-chain fatty acid-CoA ligase activity"/>
    <property type="evidence" value="ECO:0007669"/>
    <property type="project" value="TreeGrafter"/>
</dbReference>
<dbReference type="PATRIC" id="fig|94132.3.peg.1107"/>
<dbReference type="SMART" id="SM00824">
    <property type="entry name" value="PKS_TE"/>
    <property type="match status" value="1"/>
</dbReference>
<dbReference type="GO" id="GO:0006631">
    <property type="term" value="P:fatty acid metabolic process"/>
    <property type="evidence" value="ECO:0007669"/>
    <property type="project" value="TreeGrafter"/>
</dbReference>
<dbReference type="SUPFAM" id="SSF56801">
    <property type="entry name" value="Acetyl-CoA synthetase-like"/>
    <property type="match status" value="1"/>
</dbReference>
<dbReference type="InterPro" id="IPR042099">
    <property type="entry name" value="ANL_N_sf"/>
</dbReference>
<reference evidence="4 5" key="1">
    <citation type="journal article" date="2014" name="Int. J. Syst. Evol. Microbiol.">
        <title>Ramlibacter solisilvae sp. nov., isolated from forest soil, and emended description of the genus Ramlibacter.</title>
        <authorList>
            <person name="Lee H.J."/>
            <person name="Lee S.H."/>
            <person name="Lee S.S."/>
            <person name="Lee J.S."/>
            <person name="Kim Y."/>
            <person name="Kim S.C."/>
            <person name="Jeon C.O."/>
        </authorList>
    </citation>
    <scope>NUCLEOTIDE SEQUENCE [LARGE SCALE GENOMIC DNA]</scope>
    <source>
        <strain evidence="4 5">5-10</strain>
    </source>
</reference>
<evidence type="ECO:0000256" key="1">
    <source>
        <dbReference type="ARBA" id="ARBA00006432"/>
    </source>
</evidence>
<dbReference type="Gene3D" id="3.40.50.12780">
    <property type="entry name" value="N-terminal domain of ligase-like"/>
    <property type="match status" value="1"/>
</dbReference>
<dbReference type="SUPFAM" id="SSF47336">
    <property type="entry name" value="ACP-like"/>
    <property type="match status" value="1"/>
</dbReference>
<accession>A0A127JR81</accession>
<dbReference type="Gene3D" id="3.30.300.30">
    <property type="match status" value="1"/>
</dbReference>